<feature type="compositionally biased region" description="Basic and acidic residues" evidence="1">
    <location>
        <begin position="1"/>
        <end position="11"/>
    </location>
</feature>
<dbReference type="Proteomes" id="UP000183832">
    <property type="component" value="Unassembled WGS sequence"/>
</dbReference>
<feature type="region of interest" description="Disordered" evidence="1">
    <location>
        <begin position="1"/>
        <end position="27"/>
    </location>
</feature>
<sequence>MLLINSDKELSQIEPLPPLPDFPKDAERKPSITDLVQTTYSPISPNADRNIIKQLGDCDEEFRLSVSHENNNVLWDLQEFAKAGKLLKTPPMEVEFYDEYEMRKFGVCREKSTKDKHDIGFSEGDKEV</sequence>
<name>A0A1J1HWT8_9DIPT</name>
<evidence type="ECO:0000256" key="1">
    <source>
        <dbReference type="SAM" id="MobiDB-lite"/>
    </source>
</evidence>
<evidence type="ECO:0000313" key="3">
    <source>
        <dbReference type="Proteomes" id="UP000183832"/>
    </source>
</evidence>
<gene>
    <name evidence="2" type="ORF">CLUMA_CG006108</name>
</gene>
<proteinExistence type="predicted"/>
<keyword evidence="3" id="KW-1185">Reference proteome</keyword>
<dbReference type="EMBL" id="CVRI01000030">
    <property type="protein sequence ID" value="CRK92536.1"/>
    <property type="molecule type" value="Genomic_DNA"/>
</dbReference>
<accession>A0A1J1HWT8</accession>
<protein>
    <submittedName>
        <fullName evidence="2">CLUMA_CG006108, isoform A</fullName>
    </submittedName>
</protein>
<reference evidence="2 3" key="1">
    <citation type="submission" date="2015-04" db="EMBL/GenBank/DDBJ databases">
        <authorList>
            <person name="Syromyatnikov M.Y."/>
            <person name="Popov V.N."/>
        </authorList>
    </citation>
    <scope>NUCLEOTIDE SEQUENCE [LARGE SCALE GENOMIC DNA]</scope>
</reference>
<organism evidence="2 3">
    <name type="scientific">Clunio marinus</name>
    <dbReference type="NCBI Taxonomy" id="568069"/>
    <lineage>
        <taxon>Eukaryota</taxon>
        <taxon>Metazoa</taxon>
        <taxon>Ecdysozoa</taxon>
        <taxon>Arthropoda</taxon>
        <taxon>Hexapoda</taxon>
        <taxon>Insecta</taxon>
        <taxon>Pterygota</taxon>
        <taxon>Neoptera</taxon>
        <taxon>Endopterygota</taxon>
        <taxon>Diptera</taxon>
        <taxon>Nematocera</taxon>
        <taxon>Chironomoidea</taxon>
        <taxon>Chironomidae</taxon>
        <taxon>Clunio</taxon>
    </lineage>
</organism>
<dbReference type="AlphaFoldDB" id="A0A1J1HWT8"/>
<evidence type="ECO:0000313" key="2">
    <source>
        <dbReference type="EMBL" id="CRK92536.1"/>
    </source>
</evidence>